<evidence type="ECO:0000256" key="2">
    <source>
        <dbReference type="ARBA" id="ARBA00022801"/>
    </source>
</evidence>
<dbReference type="InterPro" id="IPR014015">
    <property type="entry name" value="Helicase_SF3_DNA-vir"/>
</dbReference>
<name>A0ABW3T3S1_9CAUL</name>
<dbReference type="InterPro" id="IPR045455">
    <property type="entry name" value="NrS-1_pol-like_helicase"/>
</dbReference>
<evidence type="ECO:0000259" key="4">
    <source>
        <dbReference type="PROSITE" id="PS51206"/>
    </source>
</evidence>
<dbReference type="RefSeq" id="WP_377353933.1">
    <property type="nucleotide sequence ID" value="NZ_JBHTLQ010000030.1"/>
</dbReference>
<organism evidence="5 6">
    <name type="scientific">Phenylobacterium conjunctum</name>
    <dbReference type="NCBI Taxonomy" id="1298959"/>
    <lineage>
        <taxon>Bacteria</taxon>
        <taxon>Pseudomonadati</taxon>
        <taxon>Pseudomonadota</taxon>
        <taxon>Alphaproteobacteria</taxon>
        <taxon>Caulobacterales</taxon>
        <taxon>Caulobacteraceae</taxon>
        <taxon>Phenylobacterium</taxon>
    </lineage>
</organism>
<evidence type="ECO:0000313" key="6">
    <source>
        <dbReference type="Proteomes" id="UP001597216"/>
    </source>
</evidence>
<dbReference type="InterPro" id="IPR027417">
    <property type="entry name" value="P-loop_NTPase"/>
</dbReference>
<proteinExistence type="predicted"/>
<dbReference type="PROSITE" id="PS51206">
    <property type="entry name" value="SF3_HELICASE_1"/>
    <property type="match status" value="1"/>
</dbReference>
<evidence type="ECO:0000256" key="1">
    <source>
        <dbReference type="ARBA" id="ARBA00022741"/>
    </source>
</evidence>
<evidence type="ECO:0000256" key="3">
    <source>
        <dbReference type="ARBA" id="ARBA00022840"/>
    </source>
</evidence>
<keyword evidence="2" id="KW-0378">Hydrolase</keyword>
<keyword evidence="1" id="KW-0547">Nucleotide-binding</keyword>
<protein>
    <submittedName>
        <fullName evidence="5">Phage/plasmid primase, P4 family</fullName>
    </submittedName>
</protein>
<gene>
    <name evidence="5" type="ORF">ACFQ27_13415</name>
</gene>
<sequence>MALDSAELPPPTPDNLLAEAMTLTSETPSCVAYRLIAASQALPVPPPNLLGVLSDRTGLPMARLKMAEAHIQRQCDLKRSSPAAALALDTMAQTYELGLHLAVNPDRSLMEFVGTHWAPMSDHKLRGVMSPMLLCRPDTYGGSASIVDRAIKLVKDLAPSADDIMSGDPPPVINALNGEVWIDAKGNVCRRVHRPETGMRYVSPVTYEPEAKAPRFEQFISDIFSPLLEPERVAAHALELLGYASQGRRDIPTCLFLWGAGANGKSTLLRVLEAVVGREQIWSGALSGLSADRFVLANLENKLLFVEDDGEAGENLKSGLLKKISENKAIDTRRVRSTHGTSFNSMVMPIIATNGVPQLDDTSRGMMRRLHVIPFQRHFKPEEIKLGLAQQIIETELPGVLNLFIAGLSRLRERGHFEPPKACLEARDSFIAAANPLRAFLDEKCANAPGQRVKTSELYAAFAHWSRSQGQRPPFPARNLKPRLESMGYIVRKSNVMVIEDLAFKPGEP</sequence>
<dbReference type="InterPro" id="IPR051620">
    <property type="entry name" value="ORF904-like_C"/>
</dbReference>
<reference evidence="6" key="1">
    <citation type="journal article" date="2019" name="Int. J. Syst. Evol. Microbiol.">
        <title>The Global Catalogue of Microorganisms (GCM) 10K type strain sequencing project: providing services to taxonomists for standard genome sequencing and annotation.</title>
        <authorList>
            <consortium name="The Broad Institute Genomics Platform"/>
            <consortium name="The Broad Institute Genome Sequencing Center for Infectious Disease"/>
            <person name="Wu L."/>
            <person name="Ma J."/>
        </authorList>
    </citation>
    <scope>NUCLEOTIDE SEQUENCE [LARGE SCALE GENOMIC DNA]</scope>
    <source>
        <strain evidence="6">CCUG 55074</strain>
    </source>
</reference>
<comment type="caution">
    <text evidence="5">The sequence shown here is derived from an EMBL/GenBank/DDBJ whole genome shotgun (WGS) entry which is preliminary data.</text>
</comment>
<feature type="domain" description="SF3 helicase" evidence="4">
    <location>
        <begin position="229"/>
        <end position="388"/>
    </location>
</feature>
<dbReference type="InterPro" id="IPR006500">
    <property type="entry name" value="Helicase_put_C_phage/plasmid"/>
</dbReference>
<dbReference type="PANTHER" id="PTHR35372">
    <property type="entry name" value="ATP BINDING PROTEIN-RELATED"/>
    <property type="match status" value="1"/>
</dbReference>
<evidence type="ECO:0000313" key="5">
    <source>
        <dbReference type="EMBL" id="MFD1191583.1"/>
    </source>
</evidence>
<dbReference type="Pfam" id="PF19263">
    <property type="entry name" value="DUF5906"/>
    <property type="match status" value="1"/>
</dbReference>
<keyword evidence="3" id="KW-0067">ATP-binding</keyword>
<dbReference type="PANTHER" id="PTHR35372:SF2">
    <property type="entry name" value="SF3 HELICASE DOMAIN-CONTAINING PROTEIN"/>
    <property type="match status" value="1"/>
</dbReference>
<accession>A0ABW3T3S1</accession>
<dbReference type="EMBL" id="JBHTLQ010000030">
    <property type="protein sequence ID" value="MFD1191583.1"/>
    <property type="molecule type" value="Genomic_DNA"/>
</dbReference>
<dbReference type="SUPFAM" id="SSF52540">
    <property type="entry name" value="P-loop containing nucleoside triphosphate hydrolases"/>
    <property type="match status" value="1"/>
</dbReference>
<keyword evidence="6" id="KW-1185">Reference proteome</keyword>
<dbReference type="Pfam" id="PF08706">
    <property type="entry name" value="D5_N"/>
    <property type="match status" value="1"/>
</dbReference>
<dbReference type="InterPro" id="IPR014818">
    <property type="entry name" value="Phage/plasmid_primase_P4_C"/>
</dbReference>
<dbReference type="NCBIfam" id="TIGR01613">
    <property type="entry name" value="primase_Cterm"/>
    <property type="match status" value="1"/>
</dbReference>
<dbReference type="Gene3D" id="3.40.50.300">
    <property type="entry name" value="P-loop containing nucleotide triphosphate hydrolases"/>
    <property type="match status" value="1"/>
</dbReference>
<dbReference type="Proteomes" id="UP001597216">
    <property type="component" value="Unassembled WGS sequence"/>
</dbReference>